<evidence type="ECO:0008006" key="9">
    <source>
        <dbReference type="Google" id="ProtNLM"/>
    </source>
</evidence>
<accession>A0A9W4JSW3</accession>
<evidence type="ECO:0000256" key="4">
    <source>
        <dbReference type="ARBA" id="ARBA00023128"/>
    </source>
</evidence>
<keyword evidence="2 6" id="KW-0812">Transmembrane</keyword>
<organism evidence="7 8">
    <name type="scientific">Penicillium salamii</name>
    <dbReference type="NCBI Taxonomy" id="1612424"/>
    <lineage>
        <taxon>Eukaryota</taxon>
        <taxon>Fungi</taxon>
        <taxon>Dikarya</taxon>
        <taxon>Ascomycota</taxon>
        <taxon>Pezizomycotina</taxon>
        <taxon>Eurotiomycetes</taxon>
        <taxon>Eurotiomycetidae</taxon>
        <taxon>Eurotiales</taxon>
        <taxon>Aspergillaceae</taxon>
        <taxon>Penicillium</taxon>
    </lineage>
</organism>
<keyword evidence="4" id="KW-0496">Mitochondrion</keyword>
<keyword evidence="5 6" id="KW-0472">Membrane</keyword>
<dbReference type="Proteomes" id="UP001152592">
    <property type="component" value="Unassembled WGS sequence"/>
</dbReference>
<comment type="caution">
    <text evidence="7">The sequence shown here is derived from an EMBL/GenBank/DDBJ whole genome shotgun (WGS) entry which is preliminary data.</text>
</comment>
<evidence type="ECO:0000256" key="1">
    <source>
        <dbReference type="ARBA" id="ARBA00004225"/>
    </source>
</evidence>
<proteinExistence type="predicted"/>
<name>A0A9W4JSW3_9EURO</name>
<evidence type="ECO:0000256" key="6">
    <source>
        <dbReference type="SAM" id="Phobius"/>
    </source>
</evidence>
<dbReference type="PANTHER" id="PTHR28234">
    <property type="entry name" value="NUCLEAR CONTROL OF ATPASE PROTEIN 2"/>
    <property type="match status" value="1"/>
</dbReference>
<evidence type="ECO:0000256" key="2">
    <source>
        <dbReference type="ARBA" id="ARBA00022692"/>
    </source>
</evidence>
<dbReference type="EMBL" id="CAJVPD010000262">
    <property type="protein sequence ID" value="CAG8408859.1"/>
    <property type="molecule type" value="Genomic_DNA"/>
</dbReference>
<dbReference type="OrthoDB" id="48988at2759"/>
<sequence length="687" mass="77504">MFCTVYVRVLSTVYTVCMVCVVCTICTVCTNRTVCMFAPFVLHMTSRPGTRYFSSTFRAMSVIRETICGVNTQLDRLQQHVTTQTLETSQSREYIGQLEEVIHSISVTSKTQPLLAPNRLADLLSDPIFSTLQVQPKIPGLSDEETGDYVWLVAAKAAAQISGLMMNALLDETLQLSEETYYWTEMLGSIWYSGLYALQKSPGQLCRWTQDAYRAQIDHGTPSIAERWNQFYQIASQNAWQFGGHSVRSHMLAPIRSCRAEIRQKRDLLLAMKELHTSSLGLLMEGWHFFATNNSTGTNTDPPSKGWQDQTKKSVSLIEAIFKQLALKPSTHEFEQGVFTALNTNPERMHLQTEPSGAQTPLDLIERLVHVLREELPNHTHSISRFIGHHGRPSRIVRYWLPVSLAILSTSASTKFLFNRQDQIIQGVVNIGSTTLDFWGNWVVDPIRKLIGTIRHDEKSEIAIMSKNSLLADRASLERMVVDFVRDRPDPHEGLADTTTIVNSVKEGDLTPVLKAYERDLRSPLMGTVRGDLIRALLIQIQKTKVDVEIAISGIDALLKSQELVFGFVGLTPGILVSLATLRWLGGLFGNRRGSQTGKQRHQLKRGLRNVARILTSSAVSSDGTVPYKDFGQLICEVEALLQHVKTVSNGLQYREFREDIQDLLNVQHGVDKQLRVIERMRWTYFQ</sequence>
<evidence type="ECO:0000313" key="7">
    <source>
        <dbReference type="EMBL" id="CAG8408859.1"/>
    </source>
</evidence>
<reference evidence="7" key="1">
    <citation type="submission" date="2021-07" db="EMBL/GenBank/DDBJ databases">
        <authorList>
            <person name="Branca A.L. A."/>
        </authorList>
    </citation>
    <scope>NUCLEOTIDE SEQUENCE</scope>
</reference>
<keyword evidence="3 6" id="KW-1133">Transmembrane helix</keyword>
<evidence type="ECO:0000313" key="8">
    <source>
        <dbReference type="Proteomes" id="UP001152592"/>
    </source>
</evidence>
<dbReference type="AlphaFoldDB" id="A0A9W4JSW3"/>
<evidence type="ECO:0000256" key="3">
    <source>
        <dbReference type="ARBA" id="ARBA00022989"/>
    </source>
</evidence>
<dbReference type="Pfam" id="PF08637">
    <property type="entry name" value="NCA2"/>
    <property type="match status" value="1"/>
</dbReference>
<dbReference type="InterPro" id="IPR013946">
    <property type="entry name" value="NCA2-like"/>
</dbReference>
<gene>
    <name evidence="7" type="ORF">PSALAMII_LOCUS8483</name>
</gene>
<comment type="subcellular location">
    <subcellularLocation>
        <location evidence="1">Mitochondrion membrane</location>
        <topology evidence="1">Multi-pass membrane protein</topology>
    </subcellularLocation>
</comment>
<protein>
    <recommendedName>
        <fullName evidence="9">ATP synthase regulation protein NCA2</fullName>
    </recommendedName>
</protein>
<dbReference type="GO" id="GO:0005741">
    <property type="term" value="C:mitochondrial outer membrane"/>
    <property type="evidence" value="ECO:0007669"/>
    <property type="project" value="TreeGrafter"/>
</dbReference>
<dbReference type="PANTHER" id="PTHR28234:SF1">
    <property type="entry name" value="NUCLEAR CONTROL OF ATPASE PROTEIN 2"/>
    <property type="match status" value="1"/>
</dbReference>
<evidence type="ECO:0000256" key="5">
    <source>
        <dbReference type="ARBA" id="ARBA00023136"/>
    </source>
</evidence>
<feature type="transmembrane region" description="Helical" evidence="6">
    <location>
        <begin position="564"/>
        <end position="585"/>
    </location>
</feature>